<evidence type="ECO:0000313" key="2">
    <source>
        <dbReference type="EMBL" id="KAJ9664103.1"/>
    </source>
</evidence>
<dbReference type="PANTHER" id="PTHR31758">
    <property type="entry name" value="BTB/POZ DOMAIN-CONTAINING PROTEIN YLR108C"/>
    <property type="match status" value="1"/>
</dbReference>
<feature type="compositionally biased region" description="Polar residues" evidence="1">
    <location>
        <begin position="74"/>
        <end position="84"/>
    </location>
</feature>
<reference evidence="2" key="1">
    <citation type="submission" date="2022-10" db="EMBL/GenBank/DDBJ databases">
        <title>Culturing micro-colonial fungi from biological soil crusts in the Mojave desert and describing Neophaeococcomyces mojavensis, and introducing the new genera and species Taxawa tesnikishii.</title>
        <authorList>
            <person name="Kurbessoian T."/>
            <person name="Stajich J.E."/>
        </authorList>
    </citation>
    <scope>NUCLEOTIDE SEQUENCE</scope>
    <source>
        <strain evidence="2">TK_1</strain>
    </source>
</reference>
<sequence>MKRTANTDPTGDSSQPATKRVARSPSSSTSGATPAALQTEQRPIRTRSQSGVEQTGHPSLDTAVTDESDHAWESSGQRSAAQSETAVARGQTTGTGTRRVVEAAADAASILPPGRVFPVQIGSELFKLSGASISSDAPSYFSQYFADQLQTLESGAGNVKTLYIDRDPVTFKDISLHLQGYYIKPRNAEHFVRLFADAQFYSLPRLTQQLFKSDIFVQVGSRDFQVPRELFSSPGDSPNYFTLGIATFLSTPQDAFPGLDRQALLRPPPILPPAVPNRSAEVFSELLKYLQGYPVNITDEAHRADLLRDARYFHLKGLEQRLLPVATSFNAARNEPEMVIRLEDVRLSGISYVPDTVPASSAVAGGTSESATSMDNVVAPGPGHVVYSRLFTDDHQHSLILEISGADPMRLDTWKMRATFDTPTSESGTPATLEAPTTKSRLVSLLTVLASKMNLPVTQPIGSTAANSGSGLSARPLKLSSSGLVDGDSIKFLMDRDTFIEVDGMAVKRGDGVIAPGNFAALETWKIITQPSKDNDTEITVALPQEWVVSRSQWRLRVEHAESGGLEAVLCAVRIEATSCGWERNRRRGFLG</sequence>
<evidence type="ECO:0000313" key="3">
    <source>
        <dbReference type="Proteomes" id="UP001172684"/>
    </source>
</evidence>
<feature type="compositionally biased region" description="Low complexity" evidence="1">
    <location>
        <begin position="23"/>
        <end position="36"/>
    </location>
</feature>
<feature type="compositionally biased region" description="Low complexity" evidence="1">
    <location>
        <begin position="85"/>
        <end position="97"/>
    </location>
</feature>
<feature type="region of interest" description="Disordered" evidence="1">
    <location>
        <begin position="1"/>
        <end position="97"/>
    </location>
</feature>
<evidence type="ECO:0000256" key="1">
    <source>
        <dbReference type="SAM" id="MobiDB-lite"/>
    </source>
</evidence>
<dbReference type="EMBL" id="JAPDRL010000039">
    <property type="protein sequence ID" value="KAJ9664103.1"/>
    <property type="molecule type" value="Genomic_DNA"/>
</dbReference>
<dbReference type="SUPFAM" id="SSF54695">
    <property type="entry name" value="POZ domain"/>
    <property type="match status" value="2"/>
</dbReference>
<evidence type="ECO:0008006" key="4">
    <source>
        <dbReference type="Google" id="ProtNLM"/>
    </source>
</evidence>
<feature type="compositionally biased region" description="Polar residues" evidence="1">
    <location>
        <begin position="1"/>
        <end position="17"/>
    </location>
</feature>
<feature type="compositionally biased region" description="Polar residues" evidence="1">
    <location>
        <begin position="38"/>
        <end position="57"/>
    </location>
</feature>
<accession>A0ABQ9NQ60</accession>
<keyword evidence="3" id="KW-1185">Reference proteome</keyword>
<name>A0ABQ9NQ60_9PEZI</name>
<dbReference type="InterPro" id="IPR011333">
    <property type="entry name" value="SKP1/BTB/POZ_sf"/>
</dbReference>
<comment type="caution">
    <text evidence="2">The sequence shown here is derived from an EMBL/GenBank/DDBJ whole genome shotgun (WGS) entry which is preliminary data.</text>
</comment>
<dbReference type="Gene3D" id="3.30.710.10">
    <property type="entry name" value="Potassium Channel Kv1.1, Chain A"/>
    <property type="match status" value="2"/>
</dbReference>
<dbReference type="PANTHER" id="PTHR31758:SF2">
    <property type="entry name" value="BTB_POZ DOMAIN-CONTAINING PROTEIN YLR108C"/>
    <property type="match status" value="1"/>
</dbReference>
<gene>
    <name evidence="2" type="ORF">H2201_005343</name>
</gene>
<proteinExistence type="predicted"/>
<dbReference type="Proteomes" id="UP001172684">
    <property type="component" value="Unassembled WGS sequence"/>
</dbReference>
<protein>
    <recommendedName>
        <fullName evidence="4">Potassium channel tetramerisation-type BTB domain-containing protein</fullName>
    </recommendedName>
</protein>
<organism evidence="2 3">
    <name type="scientific">Coniosporium apollinis</name>
    <dbReference type="NCBI Taxonomy" id="61459"/>
    <lineage>
        <taxon>Eukaryota</taxon>
        <taxon>Fungi</taxon>
        <taxon>Dikarya</taxon>
        <taxon>Ascomycota</taxon>
        <taxon>Pezizomycotina</taxon>
        <taxon>Dothideomycetes</taxon>
        <taxon>Dothideomycetes incertae sedis</taxon>
        <taxon>Coniosporium</taxon>
    </lineage>
</organism>